<accession>A0AA40BKY3</accession>
<sequence>MEGPKKPGKPKKSATKRILGWIEGGKKASKSKGKARKALPPAVPILQLPPEIIFLILDLLDIPDQLAFNRANKWFYSVINPEIYARNVRFGGATCIFWGAEKGRLGTLKHALAAGADLDASGPLTRKSKASPASDTDTEDSDNENTDGDDTNDDDADVVPETRAPDSKLQPYATPLHLAAKNGHRDVVVWLLDNGVDINAPSFRVCSCHAMKFDRNPLRRGADWPRWRPLHTAMCHGERLVAELLIYRGASLNLDATPEHNHTALHSAAANGLVPIIKLLALNDTDLDVNQRDRWDNTALHYVAELFSARDSAEIRDTITKLLALGADLEAHNERGHTPLLNACFRGNFAVAHRLASIGANPDPHRYIRKFRDIRPLYFCTLPRAEFFSLDEAPVKHDEFEGNRVSLIKALVEAGARVDARFDKRGHREATALMLACELAEPRAVAMLVHCGASVNAQDRSGRTPLYYACSVRVDHHGEVAEIAVILLRHGARMDLEEEPMSSPLDWAVMQLRWTEDRILQEMLKVATNVNVTKPKLKAALKKCASCGNYKALKLLLKFTDGFYGVTDRDVKTYVDLIIEQSDPWNQVETLQTTLDFGRTVYTNEMLLLKTMLQKNKALSIAVLNRFVSVSEPTFLGGQTYLHLACQWGEVEVVKQLLDRGADVDVFDDELRTPLSIAVIEDHPTVAECLMSEVADPYLVPSDDVLRKIYGEDDDPDEWRFVKKKFLTAFDLAIRESRISIVKEILKRYNLPVIPSRNWKTSFLYRACQNPNLTPLRMILEKLTDSEAAERCSMSILRDVWSEKIRADVAVSALQAAKLLTDVAVVKRSVQFWELVEEIAMWEGAELHKLKIWDMIMKEMGLKITACHDKMEGDLTDTILPMVMRKKPIISITPNMTDEELLGWGLPIAAD</sequence>
<dbReference type="PRINTS" id="PR01415">
    <property type="entry name" value="ANKYRIN"/>
</dbReference>
<dbReference type="Pfam" id="PF12796">
    <property type="entry name" value="Ank_2"/>
    <property type="match status" value="3"/>
</dbReference>
<dbReference type="PROSITE" id="PS50088">
    <property type="entry name" value="ANK_REPEAT"/>
    <property type="match status" value="6"/>
</dbReference>
<dbReference type="InterPro" id="IPR002110">
    <property type="entry name" value="Ankyrin_rpt"/>
</dbReference>
<keyword evidence="1" id="KW-0677">Repeat</keyword>
<dbReference type="InterPro" id="IPR036047">
    <property type="entry name" value="F-box-like_dom_sf"/>
</dbReference>
<comment type="caution">
    <text evidence="6">The sequence shown here is derived from an EMBL/GenBank/DDBJ whole genome shotgun (WGS) entry which is preliminary data.</text>
</comment>
<reference evidence="6" key="1">
    <citation type="submission" date="2023-06" db="EMBL/GenBank/DDBJ databases">
        <title>Genome-scale phylogeny and comparative genomics of the fungal order Sordariales.</title>
        <authorList>
            <consortium name="Lawrence Berkeley National Laboratory"/>
            <person name="Hensen N."/>
            <person name="Bonometti L."/>
            <person name="Westerberg I."/>
            <person name="Brannstrom I.O."/>
            <person name="Guillou S."/>
            <person name="Cros-Aarteil S."/>
            <person name="Calhoun S."/>
            <person name="Haridas S."/>
            <person name="Kuo A."/>
            <person name="Mondo S."/>
            <person name="Pangilinan J."/>
            <person name="Riley R."/>
            <person name="Labutti K."/>
            <person name="Andreopoulos B."/>
            <person name="Lipzen A."/>
            <person name="Chen C."/>
            <person name="Yanf M."/>
            <person name="Daum C."/>
            <person name="Ng V."/>
            <person name="Clum A."/>
            <person name="Steindorff A."/>
            <person name="Ohm R."/>
            <person name="Martin F."/>
            <person name="Silar P."/>
            <person name="Natvig D."/>
            <person name="Lalanne C."/>
            <person name="Gautier V."/>
            <person name="Ament-Velasquez S.L."/>
            <person name="Kruys A."/>
            <person name="Hutchinson M.I."/>
            <person name="Powell A.J."/>
            <person name="Barry K."/>
            <person name="Miller A.N."/>
            <person name="Grigoriev I.V."/>
            <person name="Debuchy R."/>
            <person name="Gladieux P."/>
            <person name="Thoren M.H."/>
            <person name="Johannesson H."/>
        </authorList>
    </citation>
    <scope>NUCLEOTIDE SEQUENCE</scope>
    <source>
        <strain evidence="6">CBS 540.89</strain>
    </source>
</reference>
<dbReference type="PROSITE" id="PS50181">
    <property type="entry name" value="FBOX"/>
    <property type="match status" value="1"/>
</dbReference>
<dbReference type="InterPro" id="IPR036770">
    <property type="entry name" value="Ankyrin_rpt-contain_sf"/>
</dbReference>
<dbReference type="SUPFAM" id="SSF48403">
    <property type="entry name" value="Ankyrin repeat"/>
    <property type="match status" value="3"/>
</dbReference>
<dbReference type="InterPro" id="IPR001810">
    <property type="entry name" value="F-box_dom"/>
</dbReference>
<feature type="repeat" description="ANK" evidence="3">
    <location>
        <begin position="171"/>
        <end position="203"/>
    </location>
</feature>
<dbReference type="Gene3D" id="1.25.40.20">
    <property type="entry name" value="Ankyrin repeat-containing domain"/>
    <property type="match status" value="4"/>
</dbReference>
<feature type="compositionally biased region" description="Acidic residues" evidence="4">
    <location>
        <begin position="136"/>
        <end position="158"/>
    </location>
</feature>
<keyword evidence="2 3" id="KW-0040">ANK repeat</keyword>
<dbReference type="PANTHER" id="PTHR24198">
    <property type="entry name" value="ANKYRIN REPEAT AND PROTEIN KINASE DOMAIN-CONTAINING PROTEIN"/>
    <property type="match status" value="1"/>
</dbReference>
<dbReference type="EMBL" id="JAUKTV010000006">
    <property type="protein sequence ID" value="KAK0736137.1"/>
    <property type="molecule type" value="Genomic_DNA"/>
</dbReference>
<feature type="region of interest" description="Disordered" evidence="4">
    <location>
        <begin position="123"/>
        <end position="169"/>
    </location>
</feature>
<dbReference type="SUPFAM" id="SSF81383">
    <property type="entry name" value="F-box domain"/>
    <property type="match status" value="1"/>
</dbReference>
<feature type="repeat" description="ANK" evidence="3">
    <location>
        <begin position="229"/>
        <end position="257"/>
    </location>
</feature>
<feature type="domain" description="F-box" evidence="5">
    <location>
        <begin position="42"/>
        <end position="88"/>
    </location>
</feature>
<evidence type="ECO:0000256" key="2">
    <source>
        <dbReference type="ARBA" id="ARBA00023043"/>
    </source>
</evidence>
<proteinExistence type="predicted"/>
<dbReference type="PROSITE" id="PS50297">
    <property type="entry name" value="ANK_REP_REGION"/>
    <property type="match status" value="2"/>
</dbReference>
<evidence type="ECO:0000313" key="7">
    <source>
        <dbReference type="Proteomes" id="UP001172159"/>
    </source>
</evidence>
<name>A0AA40BKY3_9PEZI</name>
<evidence type="ECO:0000256" key="4">
    <source>
        <dbReference type="SAM" id="MobiDB-lite"/>
    </source>
</evidence>
<feature type="repeat" description="ANK" evidence="3">
    <location>
        <begin position="428"/>
        <end position="460"/>
    </location>
</feature>
<dbReference type="PANTHER" id="PTHR24198:SF165">
    <property type="entry name" value="ANKYRIN REPEAT-CONTAINING PROTEIN-RELATED"/>
    <property type="match status" value="1"/>
</dbReference>
<evidence type="ECO:0000259" key="5">
    <source>
        <dbReference type="PROSITE" id="PS50181"/>
    </source>
</evidence>
<feature type="repeat" description="ANK" evidence="3">
    <location>
        <begin position="461"/>
        <end position="499"/>
    </location>
</feature>
<evidence type="ECO:0000313" key="6">
    <source>
        <dbReference type="EMBL" id="KAK0736137.1"/>
    </source>
</evidence>
<dbReference type="AlphaFoldDB" id="A0AA40BKY3"/>
<organism evidence="6 7">
    <name type="scientific">Apiosordaria backusii</name>
    <dbReference type="NCBI Taxonomy" id="314023"/>
    <lineage>
        <taxon>Eukaryota</taxon>
        <taxon>Fungi</taxon>
        <taxon>Dikarya</taxon>
        <taxon>Ascomycota</taxon>
        <taxon>Pezizomycotina</taxon>
        <taxon>Sordariomycetes</taxon>
        <taxon>Sordariomycetidae</taxon>
        <taxon>Sordariales</taxon>
        <taxon>Lasiosphaeriaceae</taxon>
        <taxon>Apiosordaria</taxon>
    </lineage>
</organism>
<feature type="repeat" description="ANK" evidence="3">
    <location>
        <begin position="260"/>
        <end position="292"/>
    </location>
</feature>
<keyword evidence="7" id="KW-1185">Reference proteome</keyword>
<feature type="repeat" description="ANK" evidence="3">
    <location>
        <begin position="637"/>
        <end position="669"/>
    </location>
</feature>
<dbReference type="SMART" id="SM00248">
    <property type="entry name" value="ANK"/>
    <property type="match status" value="14"/>
</dbReference>
<protein>
    <submittedName>
        <fullName evidence="6">Ankyrin repeat-containing domain protein</fullName>
    </submittedName>
</protein>
<dbReference type="Pfam" id="PF00023">
    <property type="entry name" value="Ank"/>
    <property type="match status" value="1"/>
</dbReference>
<evidence type="ECO:0000256" key="3">
    <source>
        <dbReference type="PROSITE-ProRule" id="PRU00023"/>
    </source>
</evidence>
<dbReference type="Proteomes" id="UP001172159">
    <property type="component" value="Unassembled WGS sequence"/>
</dbReference>
<gene>
    <name evidence="6" type="ORF">B0T21DRAFT_311296</name>
</gene>
<evidence type="ECO:0000256" key="1">
    <source>
        <dbReference type="ARBA" id="ARBA00022737"/>
    </source>
</evidence>